<evidence type="ECO:0000313" key="1">
    <source>
        <dbReference type="EMBL" id="BBA47312.1"/>
    </source>
</evidence>
<sequence length="40" mass="4469">MERCPFLLGNPQDIDGRIGDMLFRRAGFAPVAAGREPHTR</sequence>
<name>A0A286TAC9_BIFBI</name>
<accession>A0A286TAC9</accession>
<dbReference type="EMBL" id="AP018131">
    <property type="protein sequence ID" value="BBA47312.1"/>
    <property type="molecule type" value="Genomic_DNA"/>
</dbReference>
<organism evidence="1 2">
    <name type="scientific">Bifidobacterium bifidum LMG 13195</name>
    <dbReference type="NCBI Taxonomy" id="1207542"/>
    <lineage>
        <taxon>Bacteria</taxon>
        <taxon>Bacillati</taxon>
        <taxon>Actinomycetota</taxon>
        <taxon>Actinomycetes</taxon>
        <taxon>Bifidobacteriales</taxon>
        <taxon>Bifidobacteriaceae</taxon>
        <taxon>Bifidobacterium</taxon>
    </lineage>
</organism>
<proteinExistence type="predicted"/>
<gene>
    <name evidence="1" type="ORF">BBJK_00398</name>
</gene>
<evidence type="ECO:0000313" key="2">
    <source>
        <dbReference type="Proteomes" id="UP000262177"/>
    </source>
</evidence>
<protein>
    <submittedName>
        <fullName evidence="1">Uncharacterized protein</fullName>
    </submittedName>
</protein>
<reference evidence="1 2" key="1">
    <citation type="journal article" date="2017" name="Biosci. Biotechnol. Biochem.">
        <title>Identification and characterization of a sulfoglycosidase from Bifidobacterium bifidum implicated in mucin glycan utilization.</title>
        <authorList>
            <person name="Katoh T."/>
            <person name="Maeshibu T."/>
            <person name="Kikkawa K."/>
            <person name="Gotoh A."/>
            <person name="Tomabechi Y."/>
            <person name="Nakamura M."/>
            <person name="Liao W.-H."/>
            <person name="Yamaguchi M."/>
            <person name="Ashida H."/>
            <person name="Yamamoto K."/>
            <person name="Katayama T."/>
        </authorList>
    </citation>
    <scope>NUCLEOTIDE SEQUENCE [LARGE SCALE GENOMIC DNA]</scope>
    <source>
        <strain evidence="1 2">JCM 7004</strain>
    </source>
</reference>
<dbReference type="AlphaFoldDB" id="A0A286TAC9"/>
<dbReference type="Proteomes" id="UP000262177">
    <property type="component" value="Chromosome"/>
</dbReference>